<comment type="similarity">
    <text evidence="13">Belongs to the G-protein coupled receptor 1 family.</text>
</comment>
<keyword evidence="3 14" id="KW-0716">Sensory transduction</keyword>
<keyword evidence="6 14" id="KW-1133">Transmembrane helix</keyword>
<feature type="transmembrane region" description="Helical" evidence="14">
    <location>
        <begin position="238"/>
        <end position="262"/>
    </location>
</feature>
<evidence type="ECO:0000313" key="17">
    <source>
        <dbReference type="Proteomes" id="UP000694569"/>
    </source>
</evidence>
<evidence type="ECO:0000256" key="10">
    <source>
        <dbReference type="ARBA" id="ARBA00023170"/>
    </source>
</evidence>
<evidence type="ECO:0000256" key="3">
    <source>
        <dbReference type="ARBA" id="ARBA00022606"/>
    </source>
</evidence>
<dbReference type="InterPro" id="IPR000725">
    <property type="entry name" value="Olfact_rcpt"/>
</dbReference>
<dbReference type="GeneTree" id="ENSGT00940000163100"/>
<evidence type="ECO:0000256" key="12">
    <source>
        <dbReference type="ARBA" id="ARBA00023224"/>
    </source>
</evidence>
<dbReference type="InterPro" id="IPR017452">
    <property type="entry name" value="GPCR_Rhodpsn_7TM"/>
</dbReference>
<keyword evidence="7 13" id="KW-0297">G-protein coupled receptor</keyword>
<keyword evidence="12 13" id="KW-0807">Transducer</keyword>
<evidence type="ECO:0000256" key="2">
    <source>
        <dbReference type="ARBA" id="ARBA00022475"/>
    </source>
</evidence>
<dbReference type="Gene3D" id="1.20.1070.10">
    <property type="entry name" value="Rhodopsin 7-helix transmembrane proteins"/>
    <property type="match status" value="1"/>
</dbReference>
<dbReference type="Proteomes" id="UP000694569">
    <property type="component" value="Unplaced"/>
</dbReference>
<keyword evidence="2 14" id="KW-1003">Cell membrane</keyword>
<keyword evidence="9" id="KW-1015">Disulfide bond</keyword>
<evidence type="ECO:0000256" key="11">
    <source>
        <dbReference type="ARBA" id="ARBA00023180"/>
    </source>
</evidence>
<reference evidence="16" key="1">
    <citation type="submission" date="2025-08" db="UniProtKB">
        <authorList>
            <consortium name="Ensembl"/>
        </authorList>
    </citation>
    <scope>IDENTIFICATION</scope>
</reference>
<keyword evidence="17" id="KW-1185">Reference proteome</keyword>
<dbReference type="GO" id="GO:0004930">
    <property type="term" value="F:G protein-coupled receptor activity"/>
    <property type="evidence" value="ECO:0007669"/>
    <property type="project" value="UniProtKB-KW"/>
</dbReference>
<evidence type="ECO:0000256" key="8">
    <source>
        <dbReference type="ARBA" id="ARBA00023136"/>
    </source>
</evidence>
<keyword evidence="10 13" id="KW-0675">Receptor</keyword>
<evidence type="ECO:0000256" key="1">
    <source>
        <dbReference type="ARBA" id="ARBA00004651"/>
    </source>
</evidence>
<evidence type="ECO:0000259" key="15">
    <source>
        <dbReference type="PROSITE" id="PS50262"/>
    </source>
</evidence>
<dbReference type="FunFam" id="1.20.1070.10:FF:000010">
    <property type="entry name" value="Olfactory receptor"/>
    <property type="match status" value="1"/>
</dbReference>
<sequence>MYPGHNQSDVTEFFLLGFQVPNTSRIILFSFFIAVYILTMTGNLMIIMLVSTTRHLHSPMYFFLSHLSFCDMMLSSSVAPYLLQITLHDGGLLTVTQCIVQFHFFAFPSGSECLLLTVMSYDRYVAICKPLHYQTIMVFPFCLLLVFLSWIVGLFITSIVTFLLSQLDFCYSGNIDHFFCDVAPLVQLSCSDTKDVHVALFIIGIPEFLIETVFIISTYVCIFLAIHRISSTTGKQKAFSTCSSHLAVVCLYYGTLIAIYLFSSGENSISKIVTPLLNLLIYSLKKQEIKTTIERYWAKTRKIHKHFHYCDQFNNIFKNIIRCSRLS</sequence>
<dbReference type="PROSITE" id="PS00237">
    <property type="entry name" value="G_PROTEIN_RECEP_F1_1"/>
    <property type="match status" value="1"/>
</dbReference>
<evidence type="ECO:0000256" key="5">
    <source>
        <dbReference type="ARBA" id="ARBA00022725"/>
    </source>
</evidence>
<comment type="subcellular location">
    <subcellularLocation>
        <location evidence="1 14">Cell membrane</location>
        <topology evidence="1 14">Multi-pass membrane protein</topology>
    </subcellularLocation>
</comment>
<evidence type="ECO:0000313" key="16">
    <source>
        <dbReference type="Ensembl" id="ENSLLEP00000005559.1"/>
    </source>
</evidence>
<evidence type="ECO:0000256" key="7">
    <source>
        <dbReference type="ARBA" id="ARBA00023040"/>
    </source>
</evidence>
<keyword evidence="11" id="KW-0325">Glycoprotein</keyword>
<dbReference type="AlphaFoldDB" id="A0A8C5LX67"/>
<dbReference type="PRINTS" id="PR00237">
    <property type="entry name" value="GPCRRHODOPSN"/>
</dbReference>
<feature type="transmembrane region" description="Helical" evidence="14">
    <location>
        <begin position="102"/>
        <end position="121"/>
    </location>
</feature>
<proteinExistence type="inferred from homology"/>
<feature type="transmembrane region" description="Helical" evidence="14">
    <location>
        <begin position="26"/>
        <end position="49"/>
    </location>
</feature>
<dbReference type="OrthoDB" id="9444602at2759"/>
<name>A0A8C5LX67_9ANUR</name>
<protein>
    <recommendedName>
        <fullName evidence="14">Olfactory receptor</fullName>
    </recommendedName>
</protein>
<accession>A0A8C5LX67</accession>
<evidence type="ECO:0000256" key="13">
    <source>
        <dbReference type="RuleBase" id="RU000688"/>
    </source>
</evidence>
<dbReference type="PANTHER" id="PTHR24242">
    <property type="entry name" value="G-PROTEIN COUPLED RECEPTOR"/>
    <property type="match status" value="1"/>
</dbReference>
<dbReference type="PANTHER" id="PTHR24242:SF253">
    <property type="entry name" value="OLFACTORY RECEPTOR-RELATED"/>
    <property type="match status" value="1"/>
</dbReference>
<feature type="domain" description="G-protein coupled receptors family 1 profile" evidence="15">
    <location>
        <begin position="42"/>
        <end position="263"/>
    </location>
</feature>
<feature type="transmembrane region" description="Helical" evidence="14">
    <location>
        <begin position="141"/>
        <end position="164"/>
    </location>
</feature>
<dbReference type="Ensembl" id="ENSLLET00000005800.1">
    <property type="protein sequence ID" value="ENSLLEP00000005559.1"/>
    <property type="gene ID" value="ENSLLEG00000003526.1"/>
</dbReference>
<dbReference type="PROSITE" id="PS50262">
    <property type="entry name" value="G_PROTEIN_RECEP_F1_2"/>
    <property type="match status" value="1"/>
</dbReference>
<keyword evidence="8 14" id="KW-0472">Membrane</keyword>
<feature type="transmembrane region" description="Helical" evidence="14">
    <location>
        <begin position="198"/>
        <end position="226"/>
    </location>
</feature>
<dbReference type="PRINTS" id="PR00245">
    <property type="entry name" value="OLFACTORYR"/>
</dbReference>
<evidence type="ECO:0000256" key="4">
    <source>
        <dbReference type="ARBA" id="ARBA00022692"/>
    </source>
</evidence>
<dbReference type="GO" id="GO:0005886">
    <property type="term" value="C:plasma membrane"/>
    <property type="evidence" value="ECO:0007669"/>
    <property type="project" value="UniProtKB-SubCell"/>
</dbReference>
<dbReference type="InterPro" id="IPR050939">
    <property type="entry name" value="Olfactory_GPCR1"/>
</dbReference>
<dbReference type="Pfam" id="PF13853">
    <property type="entry name" value="7tm_4"/>
    <property type="match status" value="1"/>
</dbReference>
<dbReference type="GO" id="GO:0004984">
    <property type="term" value="F:olfactory receptor activity"/>
    <property type="evidence" value="ECO:0007669"/>
    <property type="project" value="InterPro"/>
</dbReference>
<dbReference type="InterPro" id="IPR000276">
    <property type="entry name" value="GPCR_Rhodpsn"/>
</dbReference>
<dbReference type="SUPFAM" id="SSF81321">
    <property type="entry name" value="Family A G protein-coupled receptor-like"/>
    <property type="match status" value="1"/>
</dbReference>
<reference evidence="16" key="2">
    <citation type="submission" date="2025-09" db="UniProtKB">
        <authorList>
            <consortium name="Ensembl"/>
        </authorList>
    </citation>
    <scope>IDENTIFICATION</scope>
</reference>
<feature type="transmembrane region" description="Helical" evidence="14">
    <location>
        <begin position="61"/>
        <end position="82"/>
    </location>
</feature>
<evidence type="ECO:0000256" key="9">
    <source>
        <dbReference type="ARBA" id="ARBA00023157"/>
    </source>
</evidence>
<evidence type="ECO:0000256" key="6">
    <source>
        <dbReference type="ARBA" id="ARBA00022989"/>
    </source>
</evidence>
<keyword evidence="4 13" id="KW-0812">Transmembrane</keyword>
<evidence type="ECO:0000256" key="14">
    <source>
        <dbReference type="RuleBase" id="RU363047"/>
    </source>
</evidence>
<keyword evidence="5 14" id="KW-0552">Olfaction</keyword>
<organism evidence="16 17">
    <name type="scientific">Leptobrachium leishanense</name>
    <name type="common">Leishan spiny toad</name>
    <dbReference type="NCBI Taxonomy" id="445787"/>
    <lineage>
        <taxon>Eukaryota</taxon>
        <taxon>Metazoa</taxon>
        <taxon>Chordata</taxon>
        <taxon>Craniata</taxon>
        <taxon>Vertebrata</taxon>
        <taxon>Euteleostomi</taxon>
        <taxon>Amphibia</taxon>
        <taxon>Batrachia</taxon>
        <taxon>Anura</taxon>
        <taxon>Pelobatoidea</taxon>
        <taxon>Megophryidae</taxon>
        <taxon>Leptobrachium</taxon>
    </lineage>
</organism>